<dbReference type="EMBL" id="JAPOHA010000005">
    <property type="protein sequence ID" value="MCY1713844.1"/>
    <property type="molecule type" value="Genomic_DNA"/>
</dbReference>
<keyword evidence="2" id="KW-1185">Reference proteome</keyword>
<evidence type="ECO:0000313" key="1">
    <source>
        <dbReference type="EMBL" id="MCY1713844.1"/>
    </source>
</evidence>
<accession>A0ABT4BSI4</accession>
<dbReference type="RefSeq" id="WP_268057888.1">
    <property type="nucleotide sequence ID" value="NZ_JAPOHA010000005.1"/>
</dbReference>
<protein>
    <submittedName>
        <fullName evidence="1">Uncharacterized protein</fullName>
    </submittedName>
</protein>
<proteinExistence type="predicted"/>
<name>A0ABT4BSI4_9FIRM</name>
<dbReference type="Proteomes" id="UP001082703">
    <property type="component" value="Unassembled WGS sequence"/>
</dbReference>
<evidence type="ECO:0000313" key="2">
    <source>
        <dbReference type="Proteomes" id="UP001082703"/>
    </source>
</evidence>
<comment type="caution">
    <text evidence="1">The sequence shown here is derived from an EMBL/GenBank/DDBJ whole genome shotgun (WGS) entry which is preliminary data.</text>
</comment>
<organism evidence="1 2">
    <name type="scientific">Caproiciproducens galactitolivorans</name>
    <dbReference type="NCBI Taxonomy" id="642589"/>
    <lineage>
        <taxon>Bacteria</taxon>
        <taxon>Bacillati</taxon>
        <taxon>Bacillota</taxon>
        <taxon>Clostridia</taxon>
        <taxon>Eubacteriales</taxon>
        <taxon>Acutalibacteraceae</taxon>
        <taxon>Caproiciproducens</taxon>
    </lineage>
</organism>
<gene>
    <name evidence="1" type="ORF">OUY18_06210</name>
</gene>
<reference evidence="1 2" key="1">
    <citation type="submission" date="2022-11" db="EMBL/GenBank/DDBJ databases">
        <authorList>
            <person name="Caiyu Z."/>
        </authorList>
    </citation>
    <scope>NUCLEOTIDE SEQUENCE [LARGE SCALE GENOMIC DNA]</scope>
    <source>
        <strain evidence="1 2">YR-4</strain>
    </source>
</reference>
<sequence>MEYRHKMMRTAVGMLIDKAIRDIQSDPKRSIRNLADMGDNFSKTSAQKQFFKTAQEVLKKPDNPYNKLVLNMIRNVCPDTVKTVSLNFGYTGLNYGAEILRGKEAAAGKNIPWLLRFDCSVDGENTLSFREMDKILADSVSLGIYTCIIQLGGCGEKMGQVLKLCKSHRECCFFVAVKPTAALSPFREQMIKTPNLILSADMTGDGKEGTEEQILRNLHEWKCFYGFHAYYNQENVDDLTGDGFTQRMIDLGCLFGCYINSDLKDQQLEDQVYRHVCSHRGKAGEPLFVFDFNRDEQYISDKILCGKDLCVGPDGKVRLAGGRSADMHSVLLSDMVKTPGIQFAS</sequence>